<evidence type="ECO:0000313" key="2">
    <source>
        <dbReference type="Proteomes" id="UP000076983"/>
    </source>
</evidence>
<dbReference type="Pfam" id="PF02030">
    <property type="entry name" value="Lipoprotein_8"/>
    <property type="match status" value="1"/>
</dbReference>
<comment type="caution">
    <text evidence="1">The sequence shown here is derived from an EMBL/GenBank/DDBJ whole genome shotgun (WGS) entry which is preliminary data.</text>
</comment>
<dbReference type="InterPro" id="IPR000044">
    <property type="entry name" value="Uncharacterised_lipoprot_MG045"/>
</dbReference>
<dbReference type="STRING" id="29557.MGALLINA_03840"/>
<dbReference type="EMBL" id="LVLH01000035">
    <property type="protein sequence ID" value="OAB48815.1"/>
    <property type="molecule type" value="Genomic_DNA"/>
</dbReference>
<dbReference type="PATRIC" id="fig|29557.3.peg.375"/>
<reference evidence="1 2" key="1">
    <citation type="submission" date="2016-03" db="EMBL/GenBank/DDBJ databases">
        <title>Genome sequence of Mycoplasma gallinarum strain Mgn_IPT.</title>
        <authorList>
            <person name="Yacoub E."/>
            <person name="Sirand-Pugnet P."/>
            <person name="Barre A."/>
            <person name="Maurier F."/>
            <person name="Blanchard A."/>
            <person name="Ben Abdelmoumen B.M."/>
        </authorList>
    </citation>
    <scope>NUCLEOTIDE SEQUENCE [LARGE SCALE GENOMIC DNA]</scope>
    <source>
        <strain evidence="1 2">Mgn_IPT</strain>
    </source>
</reference>
<dbReference type="GO" id="GO:0016020">
    <property type="term" value="C:membrane"/>
    <property type="evidence" value="ECO:0007669"/>
    <property type="project" value="InterPro"/>
</dbReference>
<sequence>MSKFWTKFKNLVFNKTTGFLFFGLSLTSVLTVSLTYKYKNNFKPSFYNFRSYMSEDSIARMQEDFDYKEFDEINQFTNALLTRKAIAGIGNDALAVELIKQNKLAKIDYQTLFNFDEETVQDKNKLANKLKSLYTEQIWEHLISYDEDLKTDNNGKLVAEERHLWEYFVPYFSQDMVVVYNPSKILNKDDFETYYEFDTQILNQLISEKNDDLKWTTRTFSDYDVLRTIKNMGFDNWEITDAVRDNMVYGSSYRLNTETKQREDSQATGDGYDNKNNESIHKELLDQFEELIRDSLDYSLTSKKVNFIGDGLELVDKIIDPNSQINAGIIYNGDVIDAYLSADNHPSVRNGAIRFIRPKTNILLVDGLVISSETNNYYRQKVFEAVKESYLNGLLDDNGNQITNWDETEEKVIETLENNMFVLNFDDTGYIPVYKYAYDFIKEHYFDYQLDEAYENEMKARYQNLNLSNERWNEIFAYEKDYMKSLYDITNEYTLKLPGTNQNLITDSTKISYHVDHLAIKPVNEKTLTDIQFYWGQKIKK</sequence>
<dbReference type="OrthoDB" id="403918at2"/>
<dbReference type="PRINTS" id="PR00905">
    <property type="entry name" value="MG045FAMILY"/>
</dbReference>
<protein>
    <submittedName>
        <fullName evidence="1">Putative spermidine/putrescine substrate binding protein</fullName>
    </submittedName>
</protein>
<evidence type="ECO:0000313" key="1">
    <source>
        <dbReference type="EMBL" id="OAB48815.1"/>
    </source>
</evidence>
<accession>A0A168RBT5</accession>
<dbReference type="Proteomes" id="UP000076983">
    <property type="component" value="Unassembled WGS sequence"/>
</dbReference>
<dbReference type="RefSeq" id="WP_063626173.1">
    <property type="nucleotide sequence ID" value="NZ_LVLH01000035.1"/>
</dbReference>
<gene>
    <name evidence="1" type="ORF">MGALLINA_03840</name>
</gene>
<keyword evidence="2" id="KW-1185">Reference proteome</keyword>
<organism evidence="1 2">
    <name type="scientific">Mycoplasmopsis gallinarum</name>
    <dbReference type="NCBI Taxonomy" id="29557"/>
    <lineage>
        <taxon>Bacteria</taxon>
        <taxon>Bacillati</taxon>
        <taxon>Mycoplasmatota</taxon>
        <taxon>Mycoplasmoidales</taxon>
        <taxon>Metamycoplasmataceae</taxon>
        <taxon>Mycoplasmopsis</taxon>
    </lineage>
</organism>
<proteinExistence type="predicted"/>
<dbReference type="AlphaFoldDB" id="A0A168RBT5"/>
<name>A0A168RBT5_9BACT</name>